<dbReference type="InterPro" id="IPR032675">
    <property type="entry name" value="LRR_dom_sf"/>
</dbReference>
<dbReference type="InterPro" id="IPR001611">
    <property type="entry name" value="Leu-rich_rpt"/>
</dbReference>
<dbReference type="SMART" id="SM00369">
    <property type="entry name" value="LRR_TYP"/>
    <property type="match status" value="9"/>
</dbReference>
<dbReference type="FunFam" id="3.80.10.10:FF:000095">
    <property type="entry name" value="LRR receptor-like serine/threonine-protein kinase GSO1"/>
    <property type="match status" value="1"/>
</dbReference>
<dbReference type="AlphaFoldDB" id="A0A5C7HXR0"/>
<name>A0A5C7HXR0_9ROSI</name>
<evidence type="ECO:0000313" key="16">
    <source>
        <dbReference type="EMBL" id="TXG61907.1"/>
    </source>
</evidence>
<accession>A0A5C7HXR0</accession>
<dbReference type="PANTHER" id="PTHR27000">
    <property type="entry name" value="LEUCINE-RICH REPEAT RECEPTOR-LIKE PROTEIN KINASE FAMILY PROTEIN-RELATED"/>
    <property type="match status" value="1"/>
</dbReference>
<dbReference type="GO" id="GO:0005886">
    <property type="term" value="C:plasma membrane"/>
    <property type="evidence" value="ECO:0007669"/>
    <property type="project" value="UniProtKB-SubCell"/>
</dbReference>
<evidence type="ECO:0000259" key="15">
    <source>
        <dbReference type="Pfam" id="PF08263"/>
    </source>
</evidence>
<dbReference type="FunFam" id="3.80.10.10:FF:000041">
    <property type="entry name" value="LRR receptor-like serine/threonine-protein kinase ERECTA"/>
    <property type="match status" value="1"/>
</dbReference>
<dbReference type="EMBL" id="VAHF01000005">
    <property type="protein sequence ID" value="TXG61907.1"/>
    <property type="molecule type" value="Genomic_DNA"/>
</dbReference>
<evidence type="ECO:0000256" key="12">
    <source>
        <dbReference type="ARBA" id="ARBA00023170"/>
    </source>
</evidence>
<evidence type="ECO:0000256" key="14">
    <source>
        <dbReference type="SAM" id="SignalP"/>
    </source>
</evidence>
<evidence type="ECO:0000256" key="7">
    <source>
        <dbReference type="ARBA" id="ARBA00022692"/>
    </source>
</evidence>
<comment type="caution">
    <text evidence="16">The sequence shown here is derived from an EMBL/GenBank/DDBJ whole genome shotgun (WGS) entry which is preliminary data.</text>
</comment>
<evidence type="ECO:0000256" key="8">
    <source>
        <dbReference type="ARBA" id="ARBA00022729"/>
    </source>
</evidence>
<dbReference type="Pfam" id="PF12799">
    <property type="entry name" value="LRR_4"/>
    <property type="match status" value="1"/>
</dbReference>
<feature type="chain" id="PRO_5022781789" description="Leucine-rich repeat-containing N-terminal plant-type domain-containing protein" evidence="14">
    <location>
        <begin position="25"/>
        <end position="1044"/>
    </location>
</feature>
<gene>
    <name evidence="16" type="ORF">EZV62_013270</name>
</gene>
<sequence length="1044" mass="116900">MVSKQQPWMFVWLAVLIFIVSLESRWSEGCPEQERFALLQLKPFFNTFHYLDNWVEGDHNLDCCQWDRVGCNDTTGRVISLYLDGTRDLEMGEWYLNASLFSPFQQLQSLYLSDNQIAGCVENEGFDKLSTLSNLEALDLSYNFNSGISSSLGSGLEPEMETMETKKVPGWGKASLVWRQWRPKRYQAGGRLVWLGKDLSKLKNLKDLIMDGTNLNISFLQNIGPLISLESLSLRGCNLEGTLLDQGGLCELKHLQQLNLSDNNLMGSLPRCFGNLTSLQVLLLYSNQFSGNISPLRALTSLQVLYLSSNQFSGNISPLGALTSIQDLDLSSNQFSGNISPLGALTSIQVLRLYSNQFSGNISPLGALTSTQELYLWDNHFQIPISLEPFFNHSKLKAFYGHNNQIYADTESHFSITPKFQLNSLVLSGCRDCVTFPKFLYHQHDLNYVDLSHNNLTGEFPNWLLDNNTNLDQLVLVNNSLTGPLHLPTHSHQNLTSLDISHNFFHGNIPIQVGAYLPMLMTLNISKNDIDGRIPSSIGDMNSLWSLDLSYNKLSGEIPEHLAKSCINLRYLVLSNNSLEGQIFSAANFNLKYLMRLQLDGNQFIGKIPECLSNSSSYLRGLYLGDNHLSGRIPSWLGNMSELADLKMPNNHLEGPIPPEFCQLKNLQVLNVAENNISGDLPSRFSPPQIQQVHFSKNKLEGQLKDAFFNSSSLVTLDLGYNHFNGGIPNWIGQLSNLTYLILTHNNLEGEVPNLLCNLERLRLIDLSNNNFSGQIPHCLDMTALHGDFSTATEPMREEESVVLKKKNAIYSYQTRISANTLVTLMLIVAYVHGNAGSSRTGTNSRPITALAKLAKLVMFVVQQSLKSAKIAGLRCSQLTHCSLHCSRPLCCTFNKFTCGECCNEQGLISKNCYSAKIYLHLIAKIDNKSMSSSLVTLDLGYNRFNGGIPNWIGNLTYLILTHNNLEGDVPHLLCNLKRLRLINLSHNNFSGQVPHCLDMTALHGDFSIAIKPMRNEEIVEFELKNASYPDHTSVAPMRKEEET</sequence>
<comment type="subcellular location">
    <subcellularLocation>
        <location evidence="1">Cell membrane</location>
        <topology evidence="1">Single-pass membrane protein</topology>
    </subcellularLocation>
    <subcellularLocation>
        <location evidence="2">Membrane</location>
        <topology evidence="2">Single-pass type I membrane protein</topology>
    </subcellularLocation>
</comment>
<keyword evidence="8 14" id="KW-0732">Signal</keyword>
<dbReference type="InterPro" id="IPR003591">
    <property type="entry name" value="Leu-rich_rpt_typical-subtyp"/>
</dbReference>
<dbReference type="InterPro" id="IPR025875">
    <property type="entry name" value="Leu-rich_rpt_4"/>
</dbReference>
<dbReference type="SMART" id="SM00365">
    <property type="entry name" value="LRR_SD22"/>
    <property type="match status" value="5"/>
</dbReference>
<feature type="signal peptide" evidence="14">
    <location>
        <begin position="1"/>
        <end position="24"/>
    </location>
</feature>
<dbReference type="Pfam" id="PF13855">
    <property type="entry name" value="LRR_8"/>
    <property type="match status" value="2"/>
</dbReference>
<dbReference type="Pfam" id="PF00560">
    <property type="entry name" value="LRR_1"/>
    <property type="match status" value="8"/>
</dbReference>
<dbReference type="FunFam" id="3.80.10.10:FF:000383">
    <property type="entry name" value="Leucine-rich repeat receptor protein kinase EMS1"/>
    <property type="match status" value="1"/>
</dbReference>
<evidence type="ECO:0000256" key="6">
    <source>
        <dbReference type="ARBA" id="ARBA00022614"/>
    </source>
</evidence>
<dbReference type="Gene3D" id="3.80.10.10">
    <property type="entry name" value="Ribonuclease Inhibitor"/>
    <property type="match status" value="6"/>
</dbReference>
<organism evidence="16 17">
    <name type="scientific">Acer yangbiense</name>
    <dbReference type="NCBI Taxonomy" id="1000413"/>
    <lineage>
        <taxon>Eukaryota</taxon>
        <taxon>Viridiplantae</taxon>
        <taxon>Streptophyta</taxon>
        <taxon>Embryophyta</taxon>
        <taxon>Tracheophyta</taxon>
        <taxon>Spermatophyta</taxon>
        <taxon>Magnoliopsida</taxon>
        <taxon>eudicotyledons</taxon>
        <taxon>Gunneridae</taxon>
        <taxon>Pentapetalae</taxon>
        <taxon>rosids</taxon>
        <taxon>malvids</taxon>
        <taxon>Sapindales</taxon>
        <taxon>Sapindaceae</taxon>
        <taxon>Hippocastanoideae</taxon>
        <taxon>Acereae</taxon>
        <taxon>Acer</taxon>
    </lineage>
</organism>
<evidence type="ECO:0000256" key="11">
    <source>
        <dbReference type="ARBA" id="ARBA00023136"/>
    </source>
</evidence>
<keyword evidence="12" id="KW-0675">Receptor</keyword>
<dbReference type="OrthoDB" id="4691307at2759"/>
<dbReference type="PANTHER" id="PTHR27000:SF757">
    <property type="entry name" value="(WILD MALAYSIAN BANANA) HYPOTHETICAL PROTEIN"/>
    <property type="match status" value="1"/>
</dbReference>
<keyword evidence="10" id="KW-1133">Transmembrane helix</keyword>
<evidence type="ECO:0000256" key="2">
    <source>
        <dbReference type="ARBA" id="ARBA00004479"/>
    </source>
</evidence>
<comment type="similarity">
    <text evidence="3">Belongs to the RLP family.</text>
</comment>
<feature type="domain" description="Leucine-rich repeat-containing N-terminal plant-type" evidence="15">
    <location>
        <begin position="32"/>
        <end position="72"/>
    </location>
</feature>
<keyword evidence="4" id="KW-1003">Cell membrane</keyword>
<dbReference type="SUPFAM" id="SSF52047">
    <property type="entry name" value="RNI-like"/>
    <property type="match status" value="1"/>
</dbReference>
<keyword evidence="7" id="KW-0812">Transmembrane</keyword>
<keyword evidence="9" id="KW-0677">Repeat</keyword>
<evidence type="ECO:0000256" key="1">
    <source>
        <dbReference type="ARBA" id="ARBA00004162"/>
    </source>
</evidence>
<evidence type="ECO:0000256" key="13">
    <source>
        <dbReference type="ARBA" id="ARBA00023180"/>
    </source>
</evidence>
<evidence type="ECO:0000313" key="17">
    <source>
        <dbReference type="Proteomes" id="UP000323000"/>
    </source>
</evidence>
<dbReference type="Proteomes" id="UP000323000">
    <property type="component" value="Chromosome 5"/>
</dbReference>
<evidence type="ECO:0000256" key="3">
    <source>
        <dbReference type="ARBA" id="ARBA00009592"/>
    </source>
</evidence>
<keyword evidence="17" id="KW-1185">Reference proteome</keyword>
<evidence type="ECO:0000256" key="10">
    <source>
        <dbReference type="ARBA" id="ARBA00022989"/>
    </source>
</evidence>
<evidence type="ECO:0000256" key="5">
    <source>
        <dbReference type="ARBA" id="ARBA00022553"/>
    </source>
</evidence>
<keyword evidence="13" id="KW-0325">Glycoprotein</keyword>
<keyword evidence="11" id="KW-0472">Membrane</keyword>
<dbReference type="InterPro" id="IPR013210">
    <property type="entry name" value="LRR_N_plant-typ"/>
</dbReference>
<evidence type="ECO:0000256" key="4">
    <source>
        <dbReference type="ARBA" id="ARBA00022475"/>
    </source>
</evidence>
<protein>
    <recommendedName>
        <fullName evidence="15">Leucine-rich repeat-containing N-terminal plant-type domain-containing protein</fullName>
    </recommendedName>
</protein>
<keyword evidence="6" id="KW-0433">Leucine-rich repeat</keyword>
<dbReference type="SUPFAM" id="SSF52058">
    <property type="entry name" value="L domain-like"/>
    <property type="match status" value="2"/>
</dbReference>
<reference evidence="17" key="1">
    <citation type="journal article" date="2019" name="Gigascience">
        <title>De novo genome assembly of the endangered Acer yangbiense, a plant species with extremely small populations endemic to Yunnan Province, China.</title>
        <authorList>
            <person name="Yang J."/>
            <person name="Wariss H.M."/>
            <person name="Tao L."/>
            <person name="Zhang R."/>
            <person name="Yun Q."/>
            <person name="Hollingsworth P."/>
            <person name="Dao Z."/>
            <person name="Luo G."/>
            <person name="Guo H."/>
            <person name="Ma Y."/>
            <person name="Sun W."/>
        </authorList>
    </citation>
    <scope>NUCLEOTIDE SEQUENCE [LARGE SCALE GENOMIC DNA]</scope>
    <source>
        <strain evidence="17">cv. Malutang</strain>
    </source>
</reference>
<dbReference type="PROSITE" id="PS51450">
    <property type="entry name" value="LRR"/>
    <property type="match status" value="1"/>
</dbReference>
<dbReference type="Pfam" id="PF08263">
    <property type="entry name" value="LRRNT_2"/>
    <property type="match status" value="1"/>
</dbReference>
<evidence type="ECO:0000256" key="9">
    <source>
        <dbReference type="ARBA" id="ARBA00022737"/>
    </source>
</evidence>
<proteinExistence type="inferred from homology"/>
<keyword evidence="5" id="KW-0597">Phosphoprotein</keyword>